<dbReference type="InterPro" id="IPR046529">
    <property type="entry name" value="DUF6594"/>
</dbReference>
<dbReference type="Proteomes" id="UP000800041">
    <property type="component" value="Unassembled WGS sequence"/>
</dbReference>
<dbReference type="PANTHER" id="PTHR34502">
    <property type="entry name" value="DUF6594 DOMAIN-CONTAINING PROTEIN-RELATED"/>
    <property type="match status" value="1"/>
</dbReference>
<dbReference type="AlphaFoldDB" id="A0A6G1GQI9"/>
<dbReference type="PANTHER" id="PTHR34502:SF5">
    <property type="entry name" value="DUF6594 DOMAIN-CONTAINING PROTEIN"/>
    <property type="match status" value="1"/>
</dbReference>
<keyword evidence="2" id="KW-0472">Membrane</keyword>
<proteinExistence type="predicted"/>
<feature type="compositionally biased region" description="Polar residues" evidence="1">
    <location>
        <begin position="19"/>
        <end position="47"/>
    </location>
</feature>
<feature type="compositionally biased region" description="Basic and acidic residues" evidence="1">
    <location>
        <begin position="48"/>
        <end position="70"/>
    </location>
</feature>
<name>A0A6G1GQI9_9PEZI</name>
<feature type="transmembrane region" description="Helical" evidence="2">
    <location>
        <begin position="312"/>
        <end position="330"/>
    </location>
</feature>
<feature type="domain" description="DUF6594" evidence="3">
    <location>
        <begin position="82"/>
        <end position="349"/>
    </location>
</feature>
<evidence type="ECO:0000256" key="1">
    <source>
        <dbReference type="SAM" id="MobiDB-lite"/>
    </source>
</evidence>
<evidence type="ECO:0000256" key="2">
    <source>
        <dbReference type="SAM" id="Phobius"/>
    </source>
</evidence>
<keyword evidence="5" id="KW-1185">Reference proteome</keyword>
<sequence length="358" mass="40510">MESSSADVKPIPLAHMSRVPSTPNKTVISPASTFATLVESPQEQTENPFHDPKPKVDRKDSRPSPLVRRETSLVEDDALHGYPKLAAFIGGANGCAIYKRFASLNARNLLYHQAKLVALEHELNDLEHHHSWCKDLQYKVDHIFHAEPGSAGYELRMKHEEVSDALKEYNRLLLEQQKLHKLPQPDDTYVNSIHNFIHNVKAGEPNWLSHPENTIYAVWDDDRKAIQRDLVTLKPAYGTQDTFTRLFNGAFLYSWHKLFSRFGKPDDEIDGYNYHESTLSRYMTAIVMVVASALPTTSIIALYYIHEPLWRLIFIVLYGGIFAACLAFFTEARRVEIFGASVALAGVQVVFVGTAFGN</sequence>
<gene>
    <name evidence="4" type="ORF">K402DRAFT_397010</name>
</gene>
<keyword evidence="2" id="KW-1133">Transmembrane helix</keyword>
<dbReference type="Pfam" id="PF20237">
    <property type="entry name" value="DUF6594"/>
    <property type="match status" value="1"/>
</dbReference>
<dbReference type="EMBL" id="ML977178">
    <property type="protein sequence ID" value="KAF1983082.1"/>
    <property type="molecule type" value="Genomic_DNA"/>
</dbReference>
<feature type="transmembrane region" description="Helical" evidence="2">
    <location>
        <begin position="337"/>
        <end position="356"/>
    </location>
</feature>
<evidence type="ECO:0000313" key="4">
    <source>
        <dbReference type="EMBL" id="KAF1983082.1"/>
    </source>
</evidence>
<organism evidence="4 5">
    <name type="scientific">Aulographum hederae CBS 113979</name>
    <dbReference type="NCBI Taxonomy" id="1176131"/>
    <lineage>
        <taxon>Eukaryota</taxon>
        <taxon>Fungi</taxon>
        <taxon>Dikarya</taxon>
        <taxon>Ascomycota</taxon>
        <taxon>Pezizomycotina</taxon>
        <taxon>Dothideomycetes</taxon>
        <taxon>Pleosporomycetidae</taxon>
        <taxon>Aulographales</taxon>
        <taxon>Aulographaceae</taxon>
    </lineage>
</organism>
<feature type="region of interest" description="Disordered" evidence="1">
    <location>
        <begin position="1"/>
        <end position="70"/>
    </location>
</feature>
<dbReference type="OrthoDB" id="5342093at2759"/>
<reference evidence="4" key="1">
    <citation type="journal article" date="2020" name="Stud. Mycol.">
        <title>101 Dothideomycetes genomes: a test case for predicting lifestyles and emergence of pathogens.</title>
        <authorList>
            <person name="Haridas S."/>
            <person name="Albert R."/>
            <person name="Binder M."/>
            <person name="Bloem J."/>
            <person name="Labutti K."/>
            <person name="Salamov A."/>
            <person name="Andreopoulos B."/>
            <person name="Baker S."/>
            <person name="Barry K."/>
            <person name="Bills G."/>
            <person name="Bluhm B."/>
            <person name="Cannon C."/>
            <person name="Castanera R."/>
            <person name="Culley D."/>
            <person name="Daum C."/>
            <person name="Ezra D."/>
            <person name="Gonzalez J."/>
            <person name="Henrissat B."/>
            <person name="Kuo A."/>
            <person name="Liang C."/>
            <person name="Lipzen A."/>
            <person name="Lutzoni F."/>
            <person name="Magnuson J."/>
            <person name="Mondo S."/>
            <person name="Nolan M."/>
            <person name="Ohm R."/>
            <person name="Pangilinan J."/>
            <person name="Park H.-J."/>
            <person name="Ramirez L."/>
            <person name="Alfaro M."/>
            <person name="Sun H."/>
            <person name="Tritt A."/>
            <person name="Yoshinaga Y."/>
            <person name="Zwiers L.-H."/>
            <person name="Turgeon B."/>
            <person name="Goodwin S."/>
            <person name="Spatafora J."/>
            <person name="Crous P."/>
            <person name="Grigoriev I."/>
        </authorList>
    </citation>
    <scope>NUCLEOTIDE SEQUENCE</scope>
    <source>
        <strain evidence="4">CBS 113979</strain>
    </source>
</reference>
<feature type="transmembrane region" description="Helical" evidence="2">
    <location>
        <begin position="282"/>
        <end position="306"/>
    </location>
</feature>
<evidence type="ECO:0000259" key="3">
    <source>
        <dbReference type="Pfam" id="PF20237"/>
    </source>
</evidence>
<protein>
    <recommendedName>
        <fullName evidence="3">DUF6594 domain-containing protein</fullName>
    </recommendedName>
</protein>
<keyword evidence="2" id="KW-0812">Transmembrane</keyword>
<evidence type="ECO:0000313" key="5">
    <source>
        <dbReference type="Proteomes" id="UP000800041"/>
    </source>
</evidence>
<accession>A0A6G1GQI9</accession>